<feature type="domain" description="Uracil-DNA glycosylase-like" evidence="9">
    <location>
        <begin position="48"/>
        <end position="185"/>
    </location>
</feature>
<dbReference type="SMART" id="SM00986">
    <property type="entry name" value="UDG"/>
    <property type="match status" value="1"/>
</dbReference>
<dbReference type="STRING" id="194197.BWD09_10900"/>
<evidence type="ECO:0000313" key="11">
    <source>
        <dbReference type="Proteomes" id="UP000193118"/>
    </source>
</evidence>
<dbReference type="InterPro" id="IPR051536">
    <property type="entry name" value="UDG_Type-4/5"/>
</dbReference>
<keyword evidence="7" id="KW-0234">DNA repair</keyword>
<dbReference type="AlphaFoldDB" id="A0A1X3D2Y4"/>
<feature type="region of interest" description="Disordered" evidence="8">
    <location>
        <begin position="1"/>
        <end position="41"/>
    </location>
</feature>
<accession>A0A1X3D2Y4</accession>
<keyword evidence="1" id="KW-0004">4Fe-4S</keyword>
<evidence type="ECO:0000256" key="8">
    <source>
        <dbReference type="SAM" id="MobiDB-lite"/>
    </source>
</evidence>
<evidence type="ECO:0000259" key="9">
    <source>
        <dbReference type="SMART" id="SM00986"/>
    </source>
</evidence>
<sequence length="201" mass="20667">APPTPPPKFPAALPPPNGPSKNFPPAPAEGPSKNKTPAARPAAAPAALAAIQPAAVMVVSICPAPEDSATGKLFSGSAGVLLDNMLAAIGLQAADAHKTSWVKAAAAFTPEPPPEQVAAALPQMQAELAASQAQAVLFLGQVFAQPHYADTIAQLCGGIPAFTVPHPARLLRQPQLKKQAWEELKKLRDTLPPRTGTSTQP</sequence>
<reference evidence="11" key="1">
    <citation type="submission" date="2017-01" db="EMBL/GenBank/DDBJ databases">
        <authorList>
            <person name="Wolfgang W.J."/>
            <person name="Cole J."/>
            <person name="Wroblewski D."/>
            <person name="Mcginnis J."/>
            <person name="Musser K.A."/>
        </authorList>
    </citation>
    <scope>NUCLEOTIDE SEQUENCE [LARGE SCALE GENOMIC DNA]</scope>
    <source>
        <strain evidence="11">DSM 19151</strain>
    </source>
</reference>
<dbReference type="Gene3D" id="3.40.470.10">
    <property type="entry name" value="Uracil-DNA glycosylase-like domain"/>
    <property type="match status" value="1"/>
</dbReference>
<dbReference type="InterPro" id="IPR036895">
    <property type="entry name" value="Uracil-DNA_glycosylase-like_sf"/>
</dbReference>
<feature type="non-terminal residue" evidence="10">
    <location>
        <position position="1"/>
    </location>
</feature>
<dbReference type="SMART" id="SM00987">
    <property type="entry name" value="UreE_C"/>
    <property type="match status" value="1"/>
</dbReference>
<keyword evidence="2" id="KW-0479">Metal-binding</keyword>
<dbReference type="Pfam" id="PF03167">
    <property type="entry name" value="UDG"/>
    <property type="match status" value="1"/>
</dbReference>
<evidence type="ECO:0000256" key="7">
    <source>
        <dbReference type="ARBA" id="ARBA00023204"/>
    </source>
</evidence>
<evidence type="ECO:0000256" key="2">
    <source>
        <dbReference type="ARBA" id="ARBA00022723"/>
    </source>
</evidence>
<evidence type="ECO:0000256" key="4">
    <source>
        <dbReference type="ARBA" id="ARBA00022801"/>
    </source>
</evidence>
<keyword evidence="3" id="KW-0227">DNA damage</keyword>
<dbReference type="SUPFAM" id="SSF52141">
    <property type="entry name" value="Uracil-DNA glycosylase-like"/>
    <property type="match status" value="1"/>
</dbReference>
<dbReference type="GO" id="GO:0051539">
    <property type="term" value="F:4 iron, 4 sulfur cluster binding"/>
    <property type="evidence" value="ECO:0007669"/>
    <property type="project" value="UniProtKB-KW"/>
</dbReference>
<dbReference type="Proteomes" id="UP000193118">
    <property type="component" value="Unassembled WGS sequence"/>
</dbReference>
<name>A0A1X3D2Y4_9NEIS</name>
<evidence type="ECO:0000256" key="6">
    <source>
        <dbReference type="ARBA" id="ARBA00023014"/>
    </source>
</evidence>
<keyword evidence="4" id="KW-0378">Hydrolase</keyword>
<evidence type="ECO:0000256" key="5">
    <source>
        <dbReference type="ARBA" id="ARBA00023004"/>
    </source>
</evidence>
<dbReference type="RefSeq" id="WP_282956221.1">
    <property type="nucleotide sequence ID" value="NZ_MTBO01000039.1"/>
</dbReference>
<dbReference type="GO" id="GO:0046872">
    <property type="term" value="F:metal ion binding"/>
    <property type="evidence" value="ECO:0007669"/>
    <property type="project" value="UniProtKB-KW"/>
</dbReference>
<dbReference type="InterPro" id="IPR005122">
    <property type="entry name" value="Uracil-DNA_glycosylase-like"/>
</dbReference>
<proteinExistence type="predicted"/>
<keyword evidence="5" id="KW-0408">Iron</keyword>
<dbReference type="PANTHER" id="PTHR33693">
    <property type="entry name" value="TYPE-5 URACIL-DNA GLYCOSYLASE"/>
    <property type="match status" value="1"/>
</dbReference>
<dbReference type="GO" id="GO:0097506">
    <property type="term" value="F:deaminated base DNA N-glycosylase activity"/>
    <property type="evidence" value="ECO:0007669"/>
    <property type="project" value="UniProtKB-ARBA"/>
</dbReference>
<evidence type="ECO:0000313" key="10">
    <source>
        <dbReference type="EMBL" id="OSI14258.1"/>
    </source>
</evidence>
<evidence type="ECO:0000256" key="1">
    <source>
        <dbReference type="ARBA" id="ARBA00022485"/>
    </source>
</evidence>
<keyword evidence="11" id="KW-1185">Reference proteome</keyword>
<keyword evidence="6" id="KW-0411">Iron-sulfur</keyword>
<evidence type="ECO:0000256" key="3">
    <source>
        <dbReference type="ARBA" id="ARBA00022763"/>
    </source>
</evidence>
<dbReference type="GO" id="GO:0006281">
    <property type="term" value="P:DNA repair"/>
    <property type="evidence" value="ECO:0007669"/>
    <property type="project" value="UniProtKB-KW"/>
</dbReference>
<protein>
    <recommendedName>
        <fullName evidence="9">Uracil-DNA glycosylase-like domain-containing protein</fullName>
    </recommendedName>
</protein>
<feature type="compositionally biased region" description="Pro residues" evidence="8">
    <location>
        <begin position="1"/>
        <end position="28"/>
    </location>
</feature>
<gene>
    <name evidence="10" type="ORF">BWD09_10900</name>
</gene>
<comment type="caution">
    <text evidence="10">The sequence shown here is derived from an EMBL/GenBank/DDBJ whole genome shotgun (WGS) entry which is preliminary data.</text>
</comment>
<organism evidence="10 11">
    <name type="scientific">Neisseria dentiae</name>
    <dbReference type="NCBI Taxonomy" id="194197"/>
    <lineage>
        <taxon>Bacteria</taxon>
        <taxon>Pseudomonadati</taxon>
        <taxon>Pseudomonadota</taxon>
        <taxon>Betaproteobacteria</taxon>
        <taxon>Neisseriales</taxon>
        <taxon>Neisseriaceae</taxon>
        <taxon>Neisseria</taxon>
    </lineage>
</organism>
<dbReference type="EMBL" id="MTBO01000039">
    <property type="protein sequence ID" value="OSI14258.1"/>
    <property type="molecule type" value="Genomic_DNA"/>
</dbReference>